<dbReference type="InterPro" id="IPR014722">
    <property type="entry name" value="Rib_uL2_dom2"/>
</dbReference>
<feature type="compositionally biased region" description="Gly residues" evidence="9">
    <location>
        <begin position="870"/>
        <end position="883"/>
    </location>
</feature>
<dbReference type="FunFam" id="3.30.70.940:FF:000005">
    <property type="entry name" value="Transcription elongation factor SPT5"/>
    <property type="match status" value="1"/>
</dbReference>
<dbReference type="InterPro" id="IPR005824">
    <property type="entry name" value="KOW"/>
</dbReference>
<keyword evidence="5 8" id="KW-0539">Nucleus</keyword>
<evidence type="ECO:0000259" key="11">
    <source>
        <dbReference type="SMART" id="SM00739"/>
    </source>
</evidence>
<dbReference type="InterPro" id="IPR005100">
    <property type="entry name" value="NGN-domain"/>
</dbReference>
<dbReference type="InterPro" id="IPR041975">
    <property type="entry name" value="KOW_Spt5_2"/>
</dbReference>
<feature type="compositionally biased region" description="Polar residues" evidence="9">
    <location>
        <begin position="886"/>
        <end position="895"/>
    </location>
</feature>
<evidence type="ECO:0000256" key="4">
    <source>
        <dbReference type="ARBA" id="ARBA00023163"/>
    </source>
</evidence>
<evidence type="ECO:0000256" key="7">
    <source>
        <dbReference type="ARBA" id="ARBA00025870"/>
    </source>
</evidence>
<dbReference type="SMART" id="SM00739">
    <property type="entry name" value="KOW"/>
    <property type="match status" value="5"/>
</dbReference>
<evidence type="ECO:0000313" key="13">
    <source>
        <dbReference type="EMBL" id="KAG5650488.1"/>
    </source>
</evidence>
<feature type="region of interest" description="Disordered" evidence="9">
    <location>
        <begin position="748"/>
        <end position="919"/>
    </location>
</feature>
<feature type="compositionally biased region" description="Acidic residues" evidence="9">
    <location>
        <begin position="39"/>
        <end position="58"/>
    </location>
</feature>
<dbReference type="InterPro" id="IPR008991">
    <property type="entry name" value="Translation_prot_SH3-like_sf"/>
</dbReference>
<dbReference type="OrthoDB" id="28901at2759"/>
<comment type="subcellular location">
    <subcellularLocation>
        <location evidence="1 8">Nucleus</location>
    </subcellularLocation>
</comment>
<dbReference type="Pfam" id="PF03439">
    <property type="entry name" value="Spt5-NGN"/>
    <property type="match status" value="1"/>
</dbReference>
<dbReference type="GO" id="GO:0003729">
    <property type="term" value="F:mRNA binding"/>
    <property type="evidence" value="ECO:0007669"/>
    <property type="project" value="TreeGrafter"/>
</dbReference>
<dbReference type="SMART" id="SM00738">
    <property type="entry name" value="NGN"/>
    <property type="match status" value="1"/>
</dbReference>
<dbReference type="EMBL" id="JABCKI010000438">
    <property type="protein sequence ID" value="KAG5650488.1"/>
    <property type="molecule type" value="Genomic_DNA"/>
</dbReference>
<keyword evidence="14" id="KW-1185">Reference proteome</keyword>
<feature type="domain" description="KOW" evidence="11">
    <location>
        <begin position="694"/>
        <end position="721"/>
    </location>
</feature>
<dbReference type="GO" id="GO:0032044">
    <property type="term" value="C:DSIF complex"/>
    <property type="evidence" value="ECO:0007669"/>
    <property type="project" value="TreeGrafter"/>
</dbReference>
<feature type="region of interest" description="Disordered" evidence="9">
    <location>
        <begin position="1"/>
        <end position="148"/>
    </location>
</feature>
<dbReference type="InterPro" id="IPR039385">
    <property type="entry name" value="NGN_Euk"/>
</dbReference>
<dbReference type="InterPro" id="IPR024945">
    <property type="entry name" value="Spt5_C_dom"/>
</dbReference>
<dbReference type="CDD" id="cd06082">
    <property type="entry name" value="KOW_Spt5_2"/>
    <property type="match status" value="1"/>
</dbReference>
<evidence type="ECO:0000259" key="10">
    <source>
        <dbReference type="SMART" id="SM00738"/>
    </source>
</evidence>
<dbReference type="GO" id="GO:0000785">
    <property type="term" value="C:chromatin"/>
    <property type="evidence" value="ECO:0007669"/>
    <property type="project" value="UniProtKB-ARBA"/>
</dbReference>
<evidence type="ECO:0000259" key="12">
    <source>
        <dbReference type="SMART" id="SM01104"/>
    </source>
</evidence>
<dbReference type="PANTHER" id="PTHR11125">
    <property type="entry name" value="SUPPRESSOR OF TY 5"/>
    <property type="match status" value="1"/>
</dbReference>
<comment type="caution">
    <text evidence="13">The sequence shown here is derived from an EMBL/GenBank/DDBJ whole genome shotgun (WGS) entry which is preliminary data.</text>
</comment>
<dbReference type="InterPro" id="IPR022581">
    <property type="entry name" value="Spt5_N"/>
</dbReference>
<dbReference type="Gene3D" id="2.30.30.30">
    <property type="match status" value="3"/>
</dbReference>
<protein>
    <recommendedName>
        <fullName evidence="3 8">Transcription elongation factor SPT5</fullName>
    </recommendedName>
</protein>
<feature type="compositionally biased region" description="Acidic residues" evidence="9">
    <location>
        <begin position="83"/>
        <end position="101"/>
    </location>
</feature>
<dbReference type="Pfam" id="PF12815">
    <property type="entry name" value="CTD"/>
    <property type="match status" value="1"/>
</dbReference>
<evidence type="ECO:0000256" key="9">
    <source>
        <dbReference type="SAM" id="MobiDB-lite"/>
    </source>
</evidence>
<dbReference type="GO" id="GO:0006368">
    <property type="term" value="P:transcription elongation by RNA polymerase II"/>
    <property type="evidence" value="ECO:0007669"/>
    <property type="project" value="TreeGrafter"/>
</dbReference>
<dbReference type="GO" id="GO:0006357">
    <property type="term" value="P:regulation of transcription by RNA polymerase II"/>
    <property type="evidence" value="ECO:0007669"/>
    <property type="project" value="InterPro"/>
</dbReference>
<dbReference type="CDD" id="cd09888">
    <property type="entry name" value="NGN_Euk"/>
    <property type="match status" value="1"/>
</dbReference>
<dbReference type="Pfam" id="PF11942">
    <property type="entry name" value="Spt5_N"/>
    <property type="match status" value="1"/>
</dbReference>
<feature type="domain" description="NusG-like N-terminal" evidence="10">
    <location>
        <begin position="174"/>
        <end position="264"/>
    </location>
</feature>
<dbReference type="InterPro" id="IPR041976">
    <property type="entry name" value="KOW_Spt5_3"/>
</dbReference>
<dbReference type="CDD" id="cd06081">
    <property type="entry name" value="KOW_Spt5_1"/>
    <property type="match status" value="1"/>
</dbReference>
<dbReference type="InterPro" id="IPR017071">
    <property type="entry name" value="TF_Spt5_eukaryote"/>
</dbReference>
<dbReference type="Pfam" id="PF23284">
    <property type="entry name" value="KOW2_Spt5"/>
    <property type="match status" value="1"/>
</dbReference>
<comment type="subunit">
    <text evidence="7">Component of the SPT4-SPT5 complex. Interacts with RNA polymerase II.</text>
</comment>
<feature type="compositionally biased region" description="Basic residues" evidence="9">
    <location>
        <begin position="62"/>
        <end position="76"/>
    </location>
</feature>
<feature type="compositionally biased region" description="Basic and acidic residues" evidence="9">
    <location>
        <begin position="137"/>
        <end position="148"/>
    </location>
</feature>
<reference evidence="13" key="1">
    <citation type="submission" date="2021-02" db="EMBL/GenBank/DDBJ databases">
        <authorList>
            <person name="Nieuwenhuis M."/>
            <person name="Van De Peppel L.J.J."/>
        </authorList>
    </citation>
    <scope>NUCLEOTIDE SEQUENCE</scope>
    <source>
        <strain evidence="13">D49</strain>
    </source>
</reference>
<comment type="function">
    <text evidence="6 8">The SPT4-SPT5 complex mediates both activation and inhibition of transcription elongation, and plays a role in pre-mRNA processing. This complex seems to be important for the stability of the RNA polymerase II elongation machinery on the chromatin template but not for the inherent ability of this machinery to translocate down the gene.</text>
</comment>
<feature type="domain" description="KOW" evidence="11">
    <location>
        <begin position="269"/>
        <end position="296"/>
    </location>
</feature>
<dbReference type="AlphaFoldDB" id="A0A9P7KHD2"/>
<dbReference type="SMART" id="SM01104">
    <property type="entry name" value="CTD"/>
    <property type="match status" value="1"/>
</dbReference>
<evidence type="ECO:0000256" key="8">
    <source>
        <dbReference type="PIRNR" id="PIRNR036945"/>
    </source>
</evidence>
<dbReference type="Pfam" id="PF23291">
    <property type="entry name" value="KOW4_SPT5"/>
    <property type="match status" value="1"/>
</dbReference>
<evidence type="ECO:0000256" key="3">
    <source>
        <dbReference type="ARBA" id="ARBA00020181"/>
    </source>
</evidence>
<sequence>MSDVDDSHMFDSDPVEQEEELEQVDEGHDEVRAIGRPQDEEDEEDEDEDDEEEEEEEEISGKKGKKRAKHRHKRSIASRFVDLEAEVSDEEEEEEEDEDYGADGFIETVDDADDDSGRRHYALLDKKRQMEDEEDKSPEQIAKDLSERYRRPAVRYTGDMNEVPQRLLMPSVNDASLWQVRVRPGRERDIVFSLMRKSIDVEYTARPLGIFAAFQRDSLPGMIYVEARSSKLVSEACNGLVGVFPSRGITLVPIEEMASLLQIKKQDLTVTPGSWVRIRRGKYAGDLAQVMDITENGEDVGLKFVPRIDLTPRDDAAIDAAGKKRKKPVTGAATMRPSQRLFNYEEVVKVWGRKQVSKRNQVYVFQNDTYKDGFIEKDFKLSGLILEDVNPTLDEITQFTRRQDGGEADNLVDLSIIAEASRKAAISVLQPGDHVEVFEGEQAGVHGVVEEIHQDIVIITAIGVDIEGQKVELQARSVRKRFKPGDHVKVMTGQNADETGLVVSVADNVVTFLSDMSMQEVSVFSKDLREAAEVGSGTNIVGNYELHDLVQLDAQTAGVIFKTERDSFRVLDQNGQVRLVQPHQISMRRDSIKAIATDSEGHEIRINDNVKEIDGEGRKGIVLHIHQSFFAFLHNREIAENGGVFVTRARSLASVAPKGNVMRPGTDLSKMNPSIGAPIGGMVGSGGMGRGPRDRDIGLTVCVVKGPHKGYVGTIKDVNGTIARVELRTGNKVVSLEKDKMRERLPDGKLVPLTGRGSQSNRGGYGGGGGYNNMGPPRTNYGNGASGSAGPPRTPAWGGGRTPNPYSTGEGRTPAWNASSRTPNPYALDGGKTPAWNASSRTPNPYASGDGGRTPAWNAGARTPNPYAGGSSGSGGASWGGATPGRNVSATSAPTTGWGGASPKSTGWGSTADGWGSSTQNPWGEWGAGAQTPAATAATPAFAYGAPTPAPMSAPTPAPSGWSASTPAASAWSAPTPASYGGDSMIGAPTPAAASSEWHQTGTSVDTEMRPDMWIFSQACANYQQRMKVMVKGTRIANYLNGDYEDRRGRILGATQVADEFQQTAMVRFDSGDERSISVKFLVPVLPVDIGDEALVTGEGQTRHLGKAVVLRDRAEPGELVTVSTKDSASTLFEVQTDSLVALYPES</sequence>
<dbReference type="CDD" id="cd06085">
    <property type="entry name" value="KOW_Spt5_5"/>
    <property type="match status" value="1"/>
</dbReference>
<feature type="domain" description="KOW" evidence="11">
    <location>
        <begin position="428"/>
        <end position="455"/>
    </location>
</feature>
<keyword evidence="4 8" id="KW-0804">Transcription</keyword>
<dbReference type="Pfam" id="PF23290">
    <property type="entry name" value="KOW5_SPT5"/>
    <property type="match status" value="1"/>
</dbReference>
<dbReference type="CDD" id="cd06083">
    <property type="entry name" value="KOW_Spt5_3"/>
    <property type="match status" value="1"/>
</dbReference>
<dbReference type="FunFam" id="2.30.30.30:FF:000018">
    <property type="entry name" value="Transcription elongation factor SPT5"/>
    <property type="match status" value="1"/>
</dbReference>
<dbReference type="PANTHER" id="PTHR11125:SF7">
    <property type="entry name" value="TRANSCRIPTION ELONGATION FACTOR SPT5"/>
    <property type="match status" value="1"/>
</dbReference>
<feature type="domain" description="KOW" evidence="11">
    <location>
        <begin position="481"/>
        <end position="508"/>
    </location>
</feature>
<feature type="domain" description="KOW" evidence="11">
    <location>
        <begin position="603"/>
        <end position="628"/>
    </location>
</feature>
<dbReference type="InterPro" id="IPR039659">
    <property type="entry name" value="SPT5"/>
</dbReference>
<dbReference type="Gene3D" id="3.30.70.940">
    <property type="entry name" value="NusG, N-terminal domain"/>
    <property type="match status" value="1"/>
</dbReference>
<dbReference type="Proteomes" id="UP000717328">
    <property type="component" value="Unassembled WGS sequence"/>
</dbReference>
<evidence type="ECO:0000256" key="6">
    <source>
        <dbReference type="ARBA" id="ARBA00024691"/>
    </source>
</evidence>
<gene>
    <name evidence="13" type="ORF">H0H81_012068</name>
</gene>
<evidence type="ECO:0000313" key="14">
    <source>
        <dbReference type="Proteomes" id="UP000717328"/>
    </source>
</evidence>
<dbReference type="InterPro" id="IPR041977">
    <property type="entry name" value="KOW_Spt5_4"/>
</dbReference>
<dbReference type="Pfam" id="PF23037">
    <property type="entry name" value="KOWx_SPT5"/>
    <property type="match status" value="1"/>
</dbReference>
<dbReference type="GO" id="GO:0032784">
    <property type="term" value="P:regulation of DNA-templated transcription elongation"/>
    <property type="evidence" value="ECO:0007669"/>
    <property type="project" value="InterPro"/>
</dbReference>
<evidence type="ECO:0000256" key="1">
    <source>
        <dbReference type="ARBA" id="ARBA00004123"/>
    </source>
</evidence>
<dbReference type="PIRSF" id="PIRSF036945">
    <property type="entry name" value="Spt5"/>
    <property type="match status" value="1"/>
</dbReference>
<dbReference type="InterPro" id="IPR036735">
    <property type="entry name" value="NGN_dom_sf"/>
</dbReference>
<dbReference type="SUPFAM" id="SSF50104">
    <property type="entry name" value="Translation proteins SH3-like domain"/>
    <property type="match status" value="1"/>
</dbReference>
<dbReference type="CDD" id="cd06084">
    <property type="entry name" value="KOW_Spt5_4"/>
    <property type="match status" value="1"/>
</dbReference>
<dbReference type="InterPro" id="IPR041978">
    <property type="entry name" value="KOW_Spt5_5"/>
</dbReference>
<dbReference type="InterPro" id="IPR057936">
    <property type="entry name" value="KOWx_Spt5"/>
</dbReference>
<feature type="compositionally biased region" description="Basic and acidic residues" evidence="9">
    <location>
        <begin position="1"/>
        <end position="11"/>
    </location>
</feature>
<evidence type="ECO:0000256" key="2">
    <source>
        <dbReference type="ARBA" id="ARBA00006956"/>
    </source>
</evidence>
<organism evidence="13 14">
    <name type="scientific">Sphagnurus paluster</name>
    <dbReference type="NCBI Taxonomy" id="117069"/>
    <lineage>
        <taxon>Eukaryota</taxon>
        <taxon>Fungi</taxon>
        <taxon>Dikarya</taxon>
        <taxon>Basidiomycota</taxon>
        <taxon>Agaricomycotina</taxon>
        <taxon>Agaricomycetes</taxon>
        <taxon>Agaricomycetidae</taxon>
        <taxon>Agaricales</taxon>
        <taxon>Tricholomatineae</taxon>
        <taxon>Lyophyllaceae</taxon>
        <taxon>Sphagnurus</taxon>
    </lineage>
</organism>
<reference evidence="13" key="2">
    <citation type="submission" date="2021-10" db="EMBL/GenBank/DDBJ databases">
        <title>Phylogenomics reveals ancestral predisposition of the termite-cultivated fungus Termitomyces towards a domesticated lifestyle.</title>
        <authorList>
            <person name="Auxier B."/>
            <person name="Grum-Grzhimaylo A."/>
            <person name="Cardenas M.E."/>
            <person name="Lodge J.D."/>
            <person name="Laessoe T."/>
            <person name="Pedersen O."/>
            <person name="Smith M.E."/>
            <person name="Kuyper T.W."/>
            <person name="Franco-Molano E.A."/>
            <person name="Baroni T.J."/>
            <person name="Aanen D.K."/>
        </authorList>
    </citation>
    <scope>NUCLEOTIDE SEQUENCE</scope>
    <source>
        <strain evidence="13">D49</strain>
    </source>
</reference>
<feature type="domain" description="Spt5 C-terminal" evidence="12">
    <location>
        <begin position="791"/>
        <end position="977"/>
    </location>
</feature>
<dbReference type="Pfam" id="PF23042">
    <property type="entry name" value="KOW1_SPT5"/>
    <property type="match status" value="1"/>
</dbReference>
<feature type="compositionally biased region" description="Basic and acidic residues" evidence="9">
    <location>
        <begin position="115"/>
        <end position="130"/>
    </location>
</feature>
<proteinExistence type="inferred from homology"/>
<dbReference type="InterPro" id="IPR041973">
    <property type="entry name" value="KOW_Spt5_1"/>
</dbReference>
<feature type="compositionally biased region" description="Gly residues" evidence="9">
    <location>
        <begin position="763"/>
        <end position="772"/>
    </location>
</feature>
<feature type="compositionally biased region" description="Polar residues" evidence="9">
    <location>
        <begin position="836"/>
        <end position="845"/>
    </location>
</feature>
<evidence type="ECO:0000256" key="5">
    <source>
        <dbReference type="ARBA" id="ARBA00023242"/>
    </source>
</evidence>
<accession>A0A9P7KHD2</accession>
<feature type="compositionally biased region" description="Acidic residues" evidence="9">
    <location>
        <begin position="13"/>
        <end position="24"/>
    </location>
</feature>
<name>A0A9P7KHD2_9AGAR</name>
<comment type="similarity">
    <text evidence="2 8">Belongs to the SPT5 family.</text>
</comment>
<dbReference type="InterPro" id="IPR006645">
    <property type="entry name" value="NGN-like_dom"/>
</dbReference>